<dbReference type="KEGG" id="mym:A176_007368"/>
<feature type="compositionally biased region" description="Pro residues" evidence="1">
    <location>
        <begin position="29"/>
        <end position="42"/>
    </location>
</feature>
<keyword evidence="3" id="KW-1185">Reference proteome</keyword>
<gene>
    <name evidence="2" type="ORF">A176_007368</name>
</gene>
<proteinExistence type="predicted"/>
<dbReference type="PROSITE" id="PS51257">
    <property type="entry name" value="PROKAR_LIPOPROTEIN"/>
    <property type="match status" value="1"/>
</dbReference>
<dbReference type="PATRIC" id="fig|1297742.4.peg.7497"/>
<dbReference type="RefSeq" id="WP_002633936.1">
    <property type="nucleotide sequence ID" value="NZ_CP012109.1"/>
</dbReference>
<protein>
    <recommendedName>
        <fullName evidence="4">Lipoprotein</fullName>
    </recommendedName>
</protein>
<feature type="region of interest" description="Disordered" evidence="1">
    <location>
        <begin position="21"/>
        <end position="45"/>
    </location>
</feature>
<sequence>MDRRLGPALILGSALLLGSACKKSEDPAPEAPAPKPPAPTEPAPSYTLSFLEAASPSGCTWTRHESTGTRKPLATVDAVCERLKLAWGPRGRQGLMVDRGNGELPPRAWQVDFESAQTNRLLLPESGHTDTLGFDEEGHVVALVSQLDDLPRKMDSGREYLLHEGKRYLVPDADGTPGLAHAYRHDAGQWKHLETVVSLFEMDGAAGTNALATASRLTSSTFMRDPDRLVESELVEGSEDAARLDAVVKDRGHTAYGMWISMETHQGPLYAWEAASELPTLMLPLRWEVNDKLVEPEQLALAPTSSVELRMRDHLLLVSAEQSARVYDAKTKKRLAALESVRGASFWPRQRTVTAAVPASAVTAP</sequence>
<dbReference type="EMBL" id="CP012109">
    <property type="protein sequence ID" value="AKQ70456.1"/>
    <property type="molecule type" value="Genomic_DNA"/>
</dbReference>
<organism evidence="2 3">
    <name type="scientific">Pseudomyxococcus hansupus</name>
    <dbReference type="NCBI Taxonomy" id="1297742"/>
    <lineage>
        <taxon>Bacteria</taxon>
        <taxon>Pseudomonadati</taxon>
        <taxon>Myxococcota</taxon>
        <taxon>Myxococcia</taxon>
        <taxon>Myxococcales</taxon>
        <taxon>Cystobacterineae</taxon>
        <taxon>Myxococcaceae</taxon>
        <taxon>Pseudomyxococcus</taxon>
    </lineage>
</organism>
<evidence type="ECO:0008006" key="4">
    <source>
        <dbReference type="Google" id="ProtNLM"/>
    </source>
</evidence>
<dbReference type="AlphaFoldDB" id="A0A0H4X449"/>
<reference evidence="2 3" key="1">
    <citation type="journal article" date="2016" name="PLoS ONE">
        <title>Complete Genome Sequence and Comparative Genomics of a Novel Myxobacterium Myxococcus hansupus.</title>
        <authorList>
            <person name="Sharma G."/>
            <person name="Narwani T."/>
            <person name="Subramanian S."/>
        </authorList>
    </citation>
    <scope>NUCLEOTIDE SEQUENCE [LARGE SCALE GENOMIC DNA]</scope>
    <source>
        <strain evidence="3">mixupus</strain>
    </source>
</reference>
<evidence type="ECO:0000313" key="3">
    <source>
        <dbReference type="Proteomes" id="UP000009026"/>
    </source>
</evidence>
<evidence type="ECO:0000256" key="1">
    <source>
        <dbReference type="SAM" id="MobiDB-lite"/>
    </source>
</evidence>
<evidence type="ECO:0000313" key="2">
    <source>
        <dbReference type="EMBL" id="AKQ70456.1"/>
    </source>
</evidence>
<accession>A0A0H4X449</accession>
<name>A0A0H4X449_9BACT</name>
<dbReference type="Proteomes" id="UP000009026">
    <property type="component" value="Chromosome"/>
</dbReference>